<gene>
    <name evidence="2" type="ORF">ABT317_41025</name>
</gene>
<accession>A0ABV1WH44</accession>
<sequence>EVIRFEALAGHVLLTTPGTRTVLESIAQARLAPLAAHDAAHGTELLGSLRAFLEHNGQWEAASVSLGVHRHTLRNRMDRAQSLLGVDLDSAHVRAELLLALSAWQELDR</sequence>
<dbReference type="EMBL" id="JBEPCU010001277">
    <property type="protein sequence ID" value="MER6983178.1"/>
    <property type="molecule type" value="Genomic_DNA"/>
</dbReference>
<dbReference type="InterPro" id="IPR051448">
    <property type="entry name" value="CdaR-like_regulators"/>
</dbReference>
<dbReference type="PANTHER" id="PTHR33744:SF1">
    <property type="entry name" value="DNA-BINDING TRANSCRIPTIONAL ACTIVATOR ADER"/>
    <property type="match status" value="1"/>
</dbReference>
<dbReference type="Proteomes" id="UP001458415">
    <property type="component" value="Unassembled WGS sequence"/>
</dbReference>
<evidence type="ECO:0000313" key="2">
    <source>
        <dbReference type="EMBL" id="MER6983178.1"/>
    </source>
</evidence>
<keyword evidence="3" id="KW-1185">Reference proteome</keyword>
<dbReference type="Pfam" id="PF13556">
    <property type="entry name" value="HTH_30"/>
    <property type="match status" value="1"/>
</dbReference>
<dbReference type="InterPro" id="IPR042070">
    <property type="entry name" value="PucR_C-HTH_sf"/>
</dbReference>
<dbReference type="PANTHER" id="PTHR33744">
    <property type="entry name" value="CARBOHYDRATE DIACID REGULATOR"/>
    <property type="match status" value="1"/>
</dbReference>
<reference evidence="2 3" key="1">
    <citation type="submission" date="2024-06" db="EMBL/GenBank/DDBJ databases">
        <title>The Natural Products Discovery Center: Release of the First 8490 Sequenced Strains for Exploring Actinobacteria Biosynthetic Diversity.</title>
        <authorList>
            <person name="Kalkreuter E."/>
            <person name="Kautsar S.A."/>
            <person name="Yang D."/>
            <person name="Bader C.D."/>
            <person name="Teijaro C.N."/>
            <person name="Fluegel L."/>
            <person name="Davis C.M."/>
            <person name="Simpson J.R."/>
            <person name="Lauterbach L."/>
            <person name="Steele A.D."/>
            <person name="Gui C."/>
            <person name="Meng S."/>
            <person name="Li G."/>
            <person name="Viehrig K."/>
            <person name="Ye F."/>
            <person name="Su P."/>
            <person name="Kiefer A.F."/>
            <person name="Nichols A."/>
            <person name="Cepeda A.J."/>
            <person name="Yan W."/>
            <person name="Fan B."/>
            <person name="Jiang Y."/>
            <person name="Adhikari A."/>
            <person name="Zheng C.-J."/>
            <person name="Schuster L."/>
            <person name="Cowan T.M."/>
            <person name="Smanski M.J."/>
            <person name="Chevrette M.G."/>
            <person name="De Carvalho L.P.S."/>
            <person name="Shen B."/>
        </authorList>
    </citation>
    <scope>NUCLEOTIDE SEQUENCE [LARGE SCALE GENOMIC DNA]</scope>
    <source>
        <strain evidence="2 3">NPDC000634</strain>
    </source>
</reference>
<proteinExistence type="predicted"/>
<dbReference type="InterPro" id="IPR025736">
    <property type="entry name" value="PucR_C-HTH_dom"/>
</dbReference>
<feature type="domain" description="PucR C-terminal helix-turn-helix" evidence="1">
    <location>
        <begin position="45"/>
        <end position="102"/>
    </location>
</feature>
<organism evidence="2 3">
    <name type="scientific">Streptomyces carpinensis</name>
    <dbReference type="NCBI Taxonomy" id="66369"/>
    <lineage>
        <taxon>Bacteria</taxon>
        <taxon>Bacillati</taxon>
        <taxon>Actinomycetota</taxon>
        <taxon>Actinomycetes</taxon>
        <taxon>Kitasatosporales</taxon>
        <taxon>Streptomycetaceae</taxon>
        <taxon>Streptomyces</taxon>
    </lineage>
</organism>
<name>A0ABV1WH44_9ACTN</name>
<dbReference type="Gene3D" id="1.10.10.2840">
    <property type="entry name" value="PucR C-terminal helix-turn-helix domain"/>
    <property type="match status" value="1"/>
</dbReference>
<protein>
    <submittedName>
        <fullName evidence="2">Helix-turn-helix domain-containing protein</fullName>
    </submittedName>
</protein>
<feature type="non-terminal residue" evidence="2">
    <location>
        <position position="1"/>
    </location>
</feature>
<evidence type="ECO:0000313" key="3">
    <source>
        <dbReference type="Proteomes" id="UP001458415"/>
    </source>
</evidence>
<comment type="caution">
    <text evidence="2">The sequence shown here is derived from an EMBL/GenBank/DDBJ whole genome shotgun (WGS) entry which is preliminary data.</text>
</comment>
<evidence type="ECO:0000259" key="1">
    <source>
        <dbReference type="Pfam" id="PF13556"/>
    </source>
</evidence>